<protein>
    <submittedName>
        <fullName evidence="10">MFS transporter</fullName>
    </submittedName>
</protein>
<name>A0A9X1NRU9_9HYPH</name>
<feature type="transmembrane region" description="Helical" evidence="8">
    <location>
        <begin position="255"/>
        <end position="271"/>
    </location>
</feature>
<comment type="caution">
    <text evidence="10">The sequence shown here is derived from an EMBL/GenBank/DDBJ whole genome shotgun (WGS) entry which is preliminary data.</text>
</comment>
<dbReference type="Pfam" id="PF12832">
    <property type="entry name" value="MFS_1_like"/>
    <property type="match status" value="1"/>
</dbReference>
<feature type="transmembrane region" description="Helical" evidence="8">
    <location>
        <begin position="345"/>
        <end position="366"/>
    </location>
</feature>
<keyword evidence="7 8" id="KW-0472">Membrane</keyword>
<feature type="transmembrane region" description="Helical" evidence="8">
    <location>
        <begin position="278"/>
        <end position="298"/>
    </location>
</feature>
<evidence type="ECO:0000256" key="8">
    <source>
        <dbReference type="SAM" id="Phobius"/>
    </source>
</evidence>
<organism evidence="10 11">
    <name type="scientific">Rhizobium quercicola</name>
    <dbReference type="NCBI Taxonomy" id="2901226"/>
    <lineage>
        <taxon>Bacteria</taxon>
        <taxon>Pseudomonadati</taxon>
        <taxon>Pseudomonadota</taxon>
        <taxon>Alphaproteobacteria</taxon>
        <taxon>Hyphomicrobiales</taxon>
        <taxon>Rhizobiaceae</taxon>
        <taxon>Rhizobium/Agrobacterium group</taxon>
        <taxon>Rhizobium</taxon>
    </lineage>
</organism>
<dbReference type="Proteomes" id="UP001139089">
    <property type="component" value="Unassembled WGS sequence"/>
</dbReference>
<feature type="transmembrane region" description="Helical" evidence="8">
    <location>
        <begin position="147"/>
        <end position="165"/>
    </location>
</feature>
<evidence type="ECO:0000256" key="3">
    <source>
        <dbReference type="ARBA" id="ARBA00022475"/>
    </source>
</evidence>
<feature type="domain" description="Major facilitator superfamily associated" evidence="9">
    <location>
        <begin position="34"/>
        <end position="370"/>
    </location>
</feature>
<feature type="transmembrane region" description="Helical" evidence="8">
    <location>
        <begin position="51"/>
        <end position="73"/>
    </location>
</feature>
<feature type="transmembrane region" description="Helical" evidence="8">
    <location>
        <begin position="372"/>
        <end position="392"/>
    </location>
</feature>
<feature type="transmembrane region" description="Helical" evidence="8">
    <location>
        <begin position="221"/>
        <end position="243"/>
    </location>
</feature>
<dbReference type="GO" id="GO:0005886">
    <property type="term" value="C:plasma membrane"/>
    <property type="evidence" value="ECO:0007669"/>
    <property type="project" value="UniProtKB-SubCell"/>
</dbReference>
<dbReference type="Gene3D" id="1.20.1250.20">
    <property type="entry name" value="MFS general substrate transporter like domains"/>
    <property type="match status" value="2"/>
</dbReference>
<dbReference type="InterPro" id="IPR026032">
    <property type="entry name" value="HcaT-like"/>
</dbReference>
<evidence type="ECO:0000256" key="5">
    <source>
        <dbReference type="ARBA" id="ARBA00022692"/>
    </source>
</evidence>
<keyword evidence="2" id="KW-0813">Transport</keyword>
<keyword evidence="5 8" id="KW-0812">Transmembrane</keyword>
<feature type="transmembrane region" description="Helical" evidence="8">
    <location>
        <begin position="171"/>
        <end position="190"/>
    </location>
</feature>
<proteinExistence type="predicted"/>
<evidence type="ECO:0000313" key="10">
    <source>
        <dbReference type="EMBL" id="MCD7109875.1"/>
    </source>
</evidence>
<dbReference type="GO" id="GO:0030395">
    <property type="term" value="F:lactose binding"/>
    <property type="evidence" value="ECO:0007669"/>
    <property type="project" value="TreeGrafter"/>
</dbReference>
<dbReference type="GO" id="GO:0015528">
    <property type="term" value="F:lactose:proton symporter activity"/>
    <property type="evidence" value="ECO:0007669"/>
    <property type="project" value="TreeGrafter"/>
</dbReference>
<evidence type="ECO:0000256" key="4">
    <source>
        <dbReference type="ARBA" id="ARBA00022519"/>
    </source>
</evidence>
<dbReference type="InterPro" id="IPR024989">
    <property type="entry name" value="MFS_assoc_dom"/>
</dbReference>
<evidence type="ECO:0000256" key="7">
    <source>
        <dbReference type="ARBA" id="ARBA00023136"/>
    </source>
</evidence>
<feature type="transmembrane region" description="Helical" evidence="8">
    <location>
        <begin position="22"/>
        <end position="45"/>
    </location>
</feature>
<reference evidence="10" key="1">
    <citation type="submission" date="2021-12" db="EMBL/GenBank/DDBJ databases">
        <authorList>
            <person name="Li Y."/>
        </authorList>
    </citation>
    <scope>NUCLEOTIDE SEQUENCE</scope>
    <source>
        <strain evidence="10">DKSPLA3</strain>
    </source>
</reference>
<dbReference type="InterPro" id="IPR036259">
    <property type="entry name" value="MFS_trans_sf"/>
</dbReference>
<dbReference type="RefSeq" id="WP_231814847.1">
    <property type="nucleotide sequence ID" value="NZ_JAJOZR010000007.1"/>
</dbReference>
<dbReference type="PANTHER" id="PTHR23522:SF10">
    <property type="entry name" value="3-PHENYLPROPIONIC ACID TRANSPORTER-RELATED"/>
    <property type="match status" value="1"/>
</dbReference>
<dbReference type="NCBIfam" id="NF037955">
    <property type="entry name" value="mfs"/>
    <property type="match status" value="1"/>
</dbReference>
<dbReference type="AlphaFoldDB" id="A0A9X1NRU9"/>
<accession>A0A9X1NRU9</accession>
<evidence type="ECO:0000256" key="2">
    <source>
        <dbReference type="ARBA" id="ARBA00022448"/>
    </source>
</evidence>
<dbReference type="EMBL" id="JAJOZR010000007">
    <property type="protein sequence ID" value="MCD7109875.1"/>
    <property type="molecule type" value="Genomic_DNA"/>
</dbReference>
<dbReference type="PIRSF" id="PIRSF004925">
    <property type="entry name" value="HcaT"/>
    <property type="match status" value="1"/>
</dbReference>
<evidence type="ECO:0000313" key="11">
    <source>
        <dbReference type="Proteomes" id="UP001139089"/>
    </source>
</evidence>
<feature type="transmembrane region" description="Helical" evidence="8">
    <location>
        <begin position="304"/>
        <end position="325"/>
    </location>
</feature>
<evidence type="ECO:0000256" key="1">
    <source>
        <dbReference type="ARBA" id="ARBA00004429"/>
    </source>
</evidence>
<gene>
    <name evidence="10" type="ORF">LRX75_12595</name>
</gene>
<comment type="subcellular location">
    <subcellularLocation>
        <location evidence="1">Cell inner membrane</location>
        <topology evidence="1">Multi-pass membrane protein</topology>
    </subcellularLocation>
</comment>
<feature type="transmembrane region" description="Helical" evidence="8">
    <location>
        <begin position="113"/>
        <end position="135"/>
    </location>
</feature>
<evidence type="ECO:0000256" key="6">
    <source>
        <dbReference type="ARBA" id="ARBA00022989"/>
    </source>
</evidence>
<sequence length="407" mass="43756">MDSPSSPPPAEPAPPSRFVARIALLFSAPLFINGFALPFFPVWLASLSFDAAQISVILAVPMFVRVFSAPIAGMIADALGERTRLLLWSAGLSLLRALGLFVSHAFWAVLAIYTLQGVVYSPYVPIVEAVALTGVRRWGFDYARMRLWGSIAFICATMIGGALIGRFGAVMVLPAMIVGFVAMVAVTFLAPRVGAPRRPSTLTTLAEPPPKALRAPDIQMLLMGVGLVNGSHGMLFAFSALYWTSIGFSGTEVGLLWSAGVAAEIAMFVAAKMILVRVSLWAMIFSGAGLAILRWLVFPLDLGFWGYFALQCSHAFTYAIMHTGLQTMLVRRVAERQETAAQGLYFFYTGIFTALCTFVSGIFYGWFGVHGFLSMAVAAFVGFALIIAAWTLQPQSSGVSGMSSEPS</sequence>
<keyword evidence="3" id="KW-1003">Cell membrane</keyword>
<dbReference type="PANTHER" id="PTHR23522">
    <property type="entry name" value="BLL5896 PROTEIN"/>
    <property type="match status" value="1"/>
</dbReference>
<dbReference type="SUPFAM" id="SSF103473">
    <property type="entry name" value="MFS general substrate transporter"/>
    <property type="match status" value="1"/>
</dbReference>
<keyword evidence="11" id="KW-1185">Reference proteome</keyword>
<evidence type="ECO:0000259" key="9">
    <source>
        <dbReference type="Pfam" id="PF12832"/>
    </source>
</evidence>
<keyword evidence="6 8" id="KW-1133">Transmembrane helix</keyword>
<keyword evidence="4" id="KW-0997">Cell inner membrane</keyword>